<dbReference type="EMBL" id="AYZO01000014">
    <property type="protein sequence ID" value="KRN11986.1"/>
    <property type="molecule type" value="Genomic_DNA"/>
</dbReference>
<reference evidence="2 4" key="2">
    <citation type="journal article" date="2015" name="Genome Announc.">
        <title>Expanding the biotechnology potential of lactobacilli through comparative genomics of 213 strains and associated genera.</title>
        <authorList>
            <person name="Sun Z."/>
            <person name="Harris H.M."/>
            <person name="McCann A."/>
            <person name="Guo C."/>
            <person name="Argimon S."/>
            <person name="Zhang W."/>
            <person name="Yang X."/>
            <person name="Jeffery I.B."/>
            <person name="Cooney J.C."/>
            <person name="Kagawa T.F."/>
            <person name="Liu W."/>
            <person name="Song Y."/>
            <person name="Salvetti E."/>
            <person name="Wrobel A."/>
            <person name="Rasinkangas P."/>
            <person name="Parkhill J."/>
            <person name="Rea M.C."/>
            <person name="O'Sullivan O."/>
            <person name="Ritari J."/>
            <person name="Douillard F.P."/>
            <person name="Paul Ross R."/>
            <person name="Yang R."/>
            <person name="Briner A.E."/>
            <person name="Felis G.E."/>
            <person name="de Vos W.M."/>
            <person name="Barrangou R."/>
            <person name="Klaenhammer T.R."/>
            <person name="Caufield P.W."/>
            <person name="Cui Y."/>
            <person name="Zhang H."/>
            <person name="O'Toole P.W."/>
        </authorList>
    </citation>
    <scope>NUCLEOTIDE SEQUENCE [LARGE SCALE GENOMIC DNA]</scope>
    <source>
        <strain evidence="2 4">DSM 23908</strain>
    </source>
</reference>
<dbReference type="RefSeq" id="WP_008473102.1">
    <property type="nucleotide sequence ID" value="NZ_AYZO01000014.1"/>
</dbReference>
<protein>
    <submittedName>
        <fullName evidence="1">Uncharacterized protein</fullName>
    </submittedName>
</protein>
<gene>
    <name evidence="1" type="ORF">BN52_01455</name>
    <name evidence="2" type="ORF">FC38_GL000389</name>
</gene>
<evidence type="ECO:0000313" key="4">
    <source>
        <dbReference type="Proteomes" id="UP000051521"/>
    </source>
</evidence>
<dbReference type="Proteomes" id="UP000009326">
    <property type="component" value="Unassembled WGS sequence"/>
</dbReference>
<accession>I7LD33</accession>
<dbReference type="EMBL" id="CAKC01000044">
    <property type="protein sequence ID" value="CCI87001.1"/>
    <property type="molecule type" value="Genomic_DNA"/>
</dbReference>
<comment type="caution">
    <text evidence="1">The sequence shown here is derived from an EMBL/GenBank/DDBJ whole genome shotgun (WGS) entry which is preliminary data.</text>
</comment>
<evidence type="ECO:0000313" key="1">
    <source>
        <dbReference type="EMBL" id="CCI87001.1"/>
    </source>
</evidence>
<dbReference type="PATRIC" id="fig|1423751.3.peg.411"/>
<sequence length="74" mass="8283">MEARKEMDYLKKARSTMVSYHGMEIPLINLVSDALKYGENSDPGIELKKIRQGDALIDSLTNKVIDMLGVKKNG</sequence>
<evidence type="ECO:0000313" key="3">
    <source>
        <dbReference type="Proteomes" id="UP000009326"/>
    </source>
</evidence>
<organism evidence="1 3">
    <name type="scientific">Lactobacillus gigeriorum DSM 23908 = CRBIP 24.85</name>
    <dbReference type="NCBI Taxonomy" id="1423751"/>
    <lineage>
        <taxon>Bacteria</taxon>
        <taxon>Bacillati</taxon>
        <taxon>Bacillota</taxon>
        <taxon>Bacilli</taxon>
        <taxon>Lactobacillales</taxon>
        <taxon>Lactobacillaceae</taxon>
        <taxon>Lactobacillus</taxon>
    </lineage>
</organism>
<name>I7LD33_9LACO</name>
<dbReference type="AlphaFoldDB" id="I7LD33"/>
<dbReference type="Proteomes" id="UP000051521">
    <property type="component" value="Unassembled WGS sequence"/>
</dbReference>
<keyword evidence="4" id="KW-1185">Reference proteome</keyword>
<proteinExistence type="predicted"/>
<dbReference type="STRING" id="1423751.FC38_GL000389"/>
<reference evidence="1 3" key="1">
    <citation type="submission" date="2012-06" db="EMBL/GenBank/DDBJ databases">
        <title>Draft genome sequence of Lactobacillus gigeriorum CRBIP 24.85T, isolated from chicken crop.</title>
        <authorList>
            <person name="Cousin S."/>
            <person name="Ma L."/>
            <person name="Creno S."/>
            <person name="Clermont D."/>
            <person name="Loux V."/>
            <person name="Bizet C."/>
            <person name="Bouchier C."/>
        </authorList>
    </citation>
    <scope>NUCLEOTIDE SEQUENCE [LARGE SCALE GENOMIC DNA]</scope>
    <source>
        <strain evidence="3">CRBIP 24.85T</strain>
        <strain evidence="1">Type strain: CRBIP 24.85</strain>
    </source>
</reference>
<evidence type="ECO:0000313" key="2">
    <source>
        <dbReference type="EMBL" id="KRN11986.1"/>
    </source>
</evidence>